<evidence type="ECO:0000256" key="1">
    <source>
        <dbReference type="ARBA" id="ARBA00022737"/>
    </source>
</evidence>
<dbReference type="InterPro" id="IPR050548">
    <property type="entry name" value="PcG_chromatin_remod_factors"/>
</dbReference>
<dbReference type="PANTHER" id="PTHR12247">
    <property type="entry name" value="POLYCOMB GROUP PROTEIN"/>
    <property type="match status" value="1"/>
</dbReference>
<sequence>DEHEFIWEDYLQATGTTAVPPTAFKHVSLQQGMTLEIQDLAQPNLLWLVKIIENVGGRLYLRYVGVESGTMDFWLFYLDVRLHPIGWCKERNYTYKPPKCK</sequence>
<evidence type="ECO:0008006" key="5">
    <source>
        <dbReference type="Google" id="ProtNLM"/>
    </source>
</evidence>
<accession>V4A1H9</accession>
<evidence type="ECO:0000256" key="2">
    <source>
        <dbReference type="PROSITE-ProRule" id="PRU00459"/>
    </source>
</evidence>
<dbReference type="Pfam" id="PF02820">
    <property type="entry name" value="MBT"/>
    <property type="match status" value="1"/>
</dbReference>
<dbReference type="GeneID" id="20232200"/>
<dbReference type="GO" id="GO:0005634">
    <property type="term" value="C:nucleus"/>
    <property type="evidence" value="ECO:0007669"/>
    <property type="project" value="InterPro"/>
</dbReference>
<dbReference type="SUPFAM" id="SSF63748">
    <property type="entry name" value="Tudor/PWWP/MBT"/>
    <property type="match status" value="1"/>
</dbReference>
<evidence type="ECO:0000313" key="4">
    <source>
        <dbReference type="Proteomes" id="UP000030746"/>
    </source>
</evidence>
<gene>
    <name evidence="3" type="ORF">LOTGIDRAFT_123158</name>
</gene>
<feature type="repeat" description="MBT" evidence="2">
    <location>
        <begin position="5"/>
        <end position="98"/>
    </location>
</feature>
<dbReference type="KEGG" id="lgi:LOTGIDRAFT_123158"/>
<dbReference type="CDD" id="cd20094">
    <property type="entry name" value="MBT_SFMBT_rpt2"/>
    <property type="match status" value="1"/>
</dbReference>
<dbReference type="RefSeq" id="XP_009058833.1">
    <property type="nucleotide sequence ID" value="XM_009060585.1"/>
</dbReference>
<keyword evidence="4" id="KW-1185">Reference proteome</keyword>
<protein>
    <recommendedName>
        <fullName evidence="5">Scm-like with four MBT domains protein 2</fullName>
    </recommendedName>
</protein>
<dbReference type="PANTHER" id="PTHR12247:SF129">
    <property type="entry name" value="SOP-2-RELATED PROTEIN 3"/>
    <property type="match status" value="1"/>
</dbReference>
<dbReference type="GO" id="GO:0042393">
    <property type="term" value="F:histone binding"/>
    <property type="evidence" value="ECO:0007669"/>
    <property type="project" value="TreeGrafter"/>
</dbReference>
<dbReference type="GO" id="GO:0003682">
    <property type="term" value="F:chromatin binding"/>
    <property type="evidence" value="ECO:0007669"/>
    <property type="project" value="TreeGrafter"/>
</dbReference>
<keyword evidence="1" id="KW-0677">Repeat</keyword>
<dbReference type="EMBL" id="KB202408">
    <property type="protein sequence ID" value="ESO90512.1"/>
    <property type="molecule type" value="Genomic_DNA"/>
</dbReference>
<evidence type="ECO:0000313" key="3">
    <source>
        <dbReference type="EMBL" id="ESO90512.1"/>
    </source>
</evidence>
<dbReference type="Proteomes" id="UP000030746">
    <property type="component" value="Unassembled WGS sequence"/>
</dbReference>
<proteinExistence type="predicted"/>
<dbReference type="AlphaFoldDB" id="V4A1H9"/>
<dbReference type="OrthoDB" id="5800688at2759"/>
<dbReference type="Gene3D" id="2.30.30.140">
    <property type="match status" value="1"/>
</dbReference>
<dbReference type="CTD" id="20232200"/>
<dbReference type="PROSITE" id="PS51079">
    <property type="entry name" value="MBT"/>
    <property type="match status" value="1"/>
</dbReference>
<dbReference type="OMA" id="CIVIMHL"/>
<dbReference type="SMART" id="SM00561">
    <property type="entry name" value="MBT"/>
    <property type="match status" value="1"/>
</dbReference>
<name>V4A1H9_LOTGI</name>
<dbReference type="STRING" id="225164.V4A1H9"/>
<reference evidence="3 4" key="1">
    <citation type="journal article" date="2013" name="Nature">
        <title>Insights into bilaterian evolution from three spiralian genomes.</title>
        <authorList>
            <person name="Simakov O."/>
            <person name="Marletaz F."/>
            <person name="Cho S.J."/>
            <person name="Edsinger-Gonzales E."/>
            <person name="Havlak P."/>
            <person name="Hellsten U."/>
            <person name="Kuo D.H."/>
            <person name="Larsson T."/>
            <person name="Lv J."/>
            <person name="Arendt D."/>
            <person name="Savage R."/>
            <person name="Osoegawa K."/>
            <person name="de Jong P."/>
            <person name="Grimwood J."/>
            <person name="Chapman J.A."/>
            <person name="Shapiro H."/>
            <person name="Aerts A."/>
            <person name="Otillar R.P."/>
            <person name="Terry A.Y."/>
            <person name="Boore J.L."/>
            <person name="Grigoriev I.V."/>
            <person name="Lindberg D.R."/>
            <person name="Seaver E.C."/>
            <person name="Weisblat D.A."/>
            <person name="Putnam N.H."/>
            <person name="Rokhsar D.S."/>
        </authorList>
    </citation>
    <scope>NUCLEOTIDE SEQUENCE [LARGE SCALE GENOMIC DNA]</scope>
</reference>
<organism evidence="3 4">
    <name type="scientific">Lottia gigantea</name>
    <name type="common">Giant owl limpet</name>
    <dbReference type="NCBI Taxonomy" id="225164"/>
    <lineage>
        <taxon>Eukaryota</taxon>
        <taxon>Metazoa</taxon>
        <taxon>Spiralia</taxon>
        <taxon>Lophotrochozoa</taxon>
        <taxon>Mollusca</taxon>
        <taxon>Gastropoda</taxon>
        <taxon>Patellogastropoda</taxon>
        <taxon>Lottioidea</taxon>
        <taxon>Lottiidae</taxon>
        <taxon>Lottia</taxon>
    </lineage>
</organism>
<feature type="non-terminal residue" evidence="3">
    <location>
        <position position="1"/>
    </location>
</feature>
<dbReference type="InterPro" id="IPR004092">
    <property type="entry name" value="Mbt"/>
</dbReference>
<dbReference type="HOGENOM" id="CLU_165834_0_0_1"/>
<dbReference type="GO" id="GO:0045892">
    <property type="term" value="P:negative regulation of DNA-templated transcription"/>
    <property type="evidence" value="ECO:0007669"/>
    <property type="project" value="TreeGrafter"/>
</dbReference>